<dbReference type="PROSITE" id="PS51257">
    <property type="entry name" value="PROKAR_LIPOPROTEIN"/>
    <property type="match status" value="1"/>
</dbReference>
<reference evidence="2" key="1">
    <citation type="submission" date="2019-04" db="EMBL/GenBank/DDBJ databases">
        <title>Whole genome sequencing of cave bacteria.</title>
        <authorList>
            <person name="Gan H.M."/>
            <person name="Barton H."/>
            <person name="Savka M.A."/>
        </authorList>
    </citation>
    <scope>NUCLEOTIDE SEQUENCE [LARGE SCALE GENOMIC DNA]</scope>
    <source>
        <strain evidence="2">LC387</strain>
    </source>
</reference>
<feature type="chain" id="PRO_5020323536" evidence="1">
    <location>
        <begin position="23"/>
        <end position="200"/>
    </location>
</feature>
<sequence length="200" mass="21529">MRRVAFAMITVLLCASLGVVLGACQMRDPYVAAPATATSGNWKIERQVDRVTGVPVPSATNIINNASNTFAERPSLASLQLTCFDGNPLVRFAFAFKVGTDTNSILGYRFDEKPGHDNVAARFLQEYRTVVIEDRAAIITFVNELATSNTLVVRLRSLNAGRTIADFKLEGAPAAIEAAFAGCPLTPPPQSEKKKRGAKA</sequence>
<evidence type="ECO:0000256" key="1">
    <source>
        <dbReference type="SAM" id="SignalP"/>
    </source>
</evidence>
<protein>
    <submittedName>
        <fullName evidence="2">Uncharacterized protein</fullName>
    </submittedName>
</protein>
<dbReference type="STRING" id="211460.YH63_06565"/>
<keyword evidence="3" id="KW-1185">Reference proteome</keyword>
<feature type="signal peptide" evidence="1">
    <location>
        <begin position="1"/>
        <end position="22"/>
    </location>
</feature>
<evidence type="ECO:0000313" key="3">
    <source>
        <dbReference type="Proteomes" id="UP000034832"/>
    </source>
</evidence>
<dbReference type="EMBL" id="LBIA02000001">
    <property type="protein sequence ID" value="TKT72161.1"/>
    <property type="molecule type" value="Genomic_DNA"/>
</dbReference>
<proteinExistence type="predicted"/>
<organism evidence="2 3">
    <name type="scientific">Afipia massiliensis</name>
    <dbReference type="NCBI Taxonomy" id="211460"/>
    <lineage>
        <taxon>Bacteria</taxon>
        <taxon>Pseudomonadati</taxon>
        <taxon>Pseudomonadota</taxon>
        <taxon>Alphaproteobacteria</taxon>
        <taxon>Hyphomicrobiales</taxon>
        <taxon>Nitrobacteraceae</taxon>
        <taxon>Afipia</taxon>
    </lineage>
</organism>
<dbReference type="AlphaFoldDB" id="A0A4U6BQI8"/>
<dbReference type="Proteomes" id="UP000034832">
    <property type="component" value="Unassembled WGS sequence"/>
</dbReference>
<gene>
    <name evidence="2" type="ORF">YH63_012435</name>
</gene>
<keyword evidence="1" id="KW-0732">Signal</keyword>
<dbReference type="OrthoDB" id="8138123at2"/>
<comment type="caution">
    <text evidence="2">The sequence shown here is derived from an EMBL/GenBank/DDBJ whole genome shotgun (WGS) entry which is preliminary data.</text>
</comment>
<accession>A0A4U6BQI8</accession>
<evidence type="ECO:0000313" key="2">
    <source>
        <dbReference type="EMBL" id="TKT72161.1"/>
    </source>
</evidence>
<name>A0A4U6BQI8_9BRAD</name>